<dbReference type="Proteomes" id="UP000186781">
    <property type="component" value="Unassembled WGS sequence"/>
</dbReference>
<dbReference type="EMBL" id="MSKX01000017">
    <property type="protein sequence ID" value="OLO83570.1"/>
    <property type="molecule type" value="Genomic_DNA"/>
</dbReference>
<dbReference type="PANTHER" id="PTHR30007">
    <property type="entry name" value="PHP DOMAIN PROTEIN"/>
    <property type="match status" value="1"/>
</dbReference>
<evidence type="ECO:0000256" key="1">
    <source>
        <dbReference type="SAM" id="MobiDB-lite"/>
    </source>
</evidence>
<accession>A0ABX3EZE4</accession>
<reference evidence="3 4" key="1">
    <citation type="submission" date="2016-12" db="EMBL/GenBank/DDBJ databases">
        <title>Genomic comparison of strains in the 'Actinomyces naeslundii' group.</title>
        <authorList>
            <person name="Mughal S.R."/>
            <person name="Do T."/>
            <person name="Gilbert S.C."/>
            <person name="Witherden E.A."/>
            <person name="Didelot X."/>
            <person name="Beighton D."/>
        </authorList>
    </citation>
    <scope>NUCLEOTIDE SEQUENCE [LARGE SCALE GENOMIC DNA]</scope>
    <source>
        <strain evidence="3 4">WE6B-3</strain>
    </source>
</reference>
<organism evidence="3 4">
    <name type="scientific">Actinomyces naeslundii</name>
    <dbReference type="NCBI Taxonomy" id="1655"/>
    <lineage>
        <taxon>Bacteria</taxon>
        <taxon>Bacillati</taxon>
        <taxon>Actinomycetota</taxon>
        <taxon>Actinomycetes</taxon>
        <taxon>Actinomycetales</taxon>
        <taxon>Actinomycetaceae</taxon>
        <taxon>Actinomyces</taxon>
    </lineage>
</organism>
<dbReference type="InterPro" id="IPR025668">
    <property type="entry name" value="Tnp_DDE_dom"/>
</dbReference>
<feature type="region of interest" description="Disordered" evidence="1">
    <location>
        <begin position="52"/>
        <end position="74"/>
    </location>
</feature>
<feature type="domain" description="Transposase DDE" evidence="2">
    <location>
        <begin position="25"/>
        <end position="115"/>
    </location>
</feature>
<gene>
    <name evidence="3" type="ORF">BKH13_06235</name>
</gene>
<keyword evidence="4" id="KW-1185">Reference proteome</keyword>
<feature type="region of interest" description="Disordered" evidence="1">
    <location>
        <begin position="1"/>
        <end position="29"/>
    </location>
</feature>
<protein>
    <submittedName>
        <fullName evidence="3">IS5 family transposase</fullName>
    </submittedName>
</protein>
<evidence type="ECO:0000259" key="2">
    <source>
        <dbReference type="Pfam" id="PF13586"/>
    </source>
</evidence>
<dbReference type="Pfam" id="PF13586">
    <property type="entry name" value="DDE_Tnp_1_2"/>
    <property type="match status" value="1"/>
</dbReference>
<evidence type="ECO:0000313" key="4">
    <source>
        <dbReference type="Proteomes" id="UP000186781"/>
    </source>
</evidence>
<dbReference type="PANTHER" id="PTHR30007:SF1">
    <property type="entry name" value="BLR1914 PROTEIN"/>
    <property type="match status" value="1"/>
</dbReference>
<proteinExistence type="predicted"/>
<evidence type="ECO:0000313" key="3">
    <source>
        <dbReference type="EMBL" id="OLO83570.1"/>
    </source>
</evidence>
<comment type="caution">
    <text evidence="3">The sequence shown here is derived from an EMBL/GenBank/DDBJ whole genome shotgun (WGS) entry which is preliminary data.</text>
</comment>
<name>A0ABX3EZE4_ACTNA</name>
<sequence>MTITPKPDTNAASSQGRPRRRSRRVLADKAYSSQANRAWLRAHHIRATIPVKADQAAHRRARGSRGGRPPAFDATTYKDRNAVERCFNHLKQHRGFATRYDKLAVRYRATTHIASINHWLKRLT</sequence>